<sequence length="234" mass="26046">MSNVIDQLASTLRDRKESGRIKYRELVRSIADGEQSPDPEVVEAVLRDADKSIDDLASDESRCRRRNQHRAAIAEIPEVQRQLAEANAAIAEADAILEAAKQARHIAVLPQAAKIRECNDALMVSTAAKSELRNTIWPEDKAELERLNSRCERAHSAMREASAHLAAVKSRTTVDRSAFVKDYEWTKESDQATRIKTATPEQLQAAQDRYDEANAVLTDAMAEHDAFLAEALAR</sequence>
<evidence type="ECO:0000313" key="1">
    <source>
        <dbReference type="EMBL" id="QDT06898.1"/>
    </source>
</evidence>
<protein>
    <submittedName>
        <fullName evidence="1">Uncharacterized protein</fullName>
    </submittedName>
</protein>
<dbReference type="RefSeq" id="WP_145174164.1">
    <property type="nucleotide sequence ID" value="NZ_CP036525.1"/>
</dbReference>
<organism evidence="1 2">
    <name type="scientific">Rubripirellula lacrimiformis</name>
    <dbReference type="NCBI Taxonomy" id="1930273"/>
    <lineage>
        <taxon>Bacteria</taxon>
        <taxon>Pseudomonadati</taxon>
        <taxon>Planctomycetota</taxon>
        <taxon>Planctomycetia</taxon>
        <taxon>Pirellulales</taxon>
        <taxon>Pirellulaceae</taxon>
        <taxon>Rubripirellula</taxon>
    </lineage>
</organism>
<name>A0A517NII6_9BACT</name>
<dbReference type="KEGG" id="rlc:K227x_53210"/>
<dbReference type="EMBL" id="CP036525">
    <property type="protein sequence ID" value="QDT06898.1"/>
    <property type="molecule type" value="Genomic_DNA"/>
</dbReference>
<accession>A0A517NII6</accession>
<keyword evidence="2" id="KW-1185">Reference proteome</keyword>
<proteinExistence type="predicted"/>
<dbReference type="AlphaFoldDB" id="A0A517NII6"/>
<reference evidence="1 2" key="1">
    <citation type="submission" date="2019-02" db="EMBL/GenBank/DDBJ databases">
        <title>Deep-cultivation of Planctomycetes and their phenomic and genomic characterization uncovers novel biology.</title>
        <authorList>
            <person name="Wiegand S."/>
            <person name="Jogler M."/>
            <person name="Boedeker C."/>
            <person name="Pinto D."/>
            <person name="Vollmers J."/>
            <person name="Rivas-Marin E."/>
            <person name="Kohn T."/>
            <person name="Peeters S.H."/>
            <person name="Heuer A."/>
            <person name="Rast P."/>
            <person name="Oberbeckmann S."/>
            <person name="Bunk B."/>
            <person name="Jeske O."/>
            <person name="Meyerdierks A."/>
            <person name="Storesund J.E."/>
            <person name="Kallscheuer N."/>
            <person name="Luecker S."/>
            <person name="Lage O.M."/>
            <person name="Pohl T."/>
            <person name="Merkel B.J."/>
            <person name="Hornburger P."/>
            <person name="Mueller R.-W."/>
            <person name="Bruemmer F."/>
            <person name="Labrenz M."/>
            <person name="Spormann A.M."/>
            <person name="Op den Camp H."/>
            <person name="Overmann J."/>
            <person name="Amann R."/>
            <person name="Jetten M.S.M."/>
            <person name="Mascher T."/>
            <person name="Medema M.H."/>
            <person name="Devos D.P."/>
            <person name="Kaster A.-K."/>
            <person name="Ovreas L."/>
            <person name="Rohde M."/>
            <person name="Galperin M.Y."/>
            <person name="Jogler C."/>
        </authorList>
    </citation>
    <scope>NUCLEOTIDE SEQUENCE [LARGE SCALE GENOMIC DNA]</scope>
    <source>
        <strain evidence="1 2">K22_7</strain>
    </source>
</reference>
<evidence type="ECO:0000313" key="2">
    <source>
        <dbReference type="Proteomes" id="UP000318538"/>
    </source>
</evidence>
<dbReference type="Proteomes" id="UP000318538">
    <property type="component" value="Chromosome"/>
</dbReference>
<gene>
    <name evidence="1" type="ORF">K227x_53210</name>
</gene>